<dbReference type="InterPro" id="IPR006170">
    <property type="entry name" value="PBP/GOBP"/>
</dbReference>
<name>A0A0X9ZUP7_BLAGE</name>
<dbReference type="Gene3D" id="1.10.238.20">
    <property type="entry name" value="Pheromone/general odorant binding protein domain"/>
    <property type="match status" value="1"/>
</dbReference>
<accession>A0A0X9ZUP7</accession>
<evidence type="ECO:0000256" key="1">
    <source>
        <dbReference type="SAM" id="SignalP"/>
    </source>
</evidence>
<proteinExistence type="evidence at transcript level"/>
<dbReference type="EMBL" id="KT381668">
    <property type="protein sequence ID" value="AMA98159.1"/>
    <property type="molecule type" value="mRNA"/>
</dbReference>
<dbReference type="SUPFAM" id="SSF47565">
    <property type="entry name" value="Insect pheromone/odorant-binding proteins"/>
    <property type="match status" value="1"/>
</dbReference>
<evidence type="ECO:0000313" key="2">
    <source>
        <dbReference type="EMBL" id="AMA98159.1"/>
    </source>
</evidence>
<organism evidence="2">
    <name type="scientific">Blattella germanica</name>
    <name type="common">German cockroach</name>
    <name type="synonym">Blatta germanica</name>
    <dbReference type="NCBI Taxonomy" id="6973"/>
    <lineage>
        <taxon>Eukaryota</taxon>
        <taxon>Metazoa</taxon>
        <taxon>Ecdysozoa</taxon>
        <taxon>Arthropoda</taxon>
        <taxon>Hexapoda</taxon>
        <taxon>Insecta</taxon>
        <taxon>Pterygota</taxon>
        <taxon>Neoptera</taxon>
        <taxon>Polyneoptera</taxon>
        <taxon>Dictyoptera</taxon>
        <taxon>Blattodea</taxon>
        <taxon>Blaberoidea</taxon>
        <taxon>Blattellidae</taxon>
        <taxon>Blattella</taxon>
    </lineage>
</organism>
<feature type="signal peptide" evidence="1">
    <location>
        <begin position="1"/>
        <end position="22"/>
    </location>
</feature>
<dbReference type="AlphaFoldDB" id="A0A0X9ZUP7"/>
<dbReference type="InterPro" id="IPR036728">
    <property type="entry name" value="PBP_GOBP_sf"/>
</dbReference>
<dbReference type="CDD" id="cd23992">
    <property type="entry name" value="PBP_GOBP"/>
    <property type="match status" value="1"/>
</dbReference>
<dbReference type="GO" id="GO:0005549">
    <property type="term" value="F:odorant binding"/>
    <property type="evidence" value="ECO:0007669"/>
    <property type="project" value="InterPro"/>
</dbReference>
<feature type="chain" id="PRO_5007072611" evidence="1">
    <location>
        <begin position="23"/>
        <end position="145"/>
    </location>
</feature>
<keyword evidence="1" id="KW-0732">Signal</keyword>
<reference evidence="2" key="1">
    <citation type="submission" date="2015-08" db="EMBL/GenBank/DDBJ databases">
        <title>Transcriptome-Based Identification and Expression Profiles of Chemosensory Genes in German Cockroach, Blattella germanica.</title>
        <authorList>
            <person name="Niu D.-J."/>
        </authorList>
    </citation>
    <scope>NUCLEOTIDE SEQUENCE</scope>
</reference>
<protein>
    <submittedName>
        <fullName evidence="2">Chemosensory protein</fullName>
    </submittedName>
</protein>
<dbReference type="Pfam" id="PF01395">
    <property type="entry name" value="PBP_GOBP"/>
    <property type="match status" value="1"/>
</dbReference>
<sequence>MDLPCTISFLLITVVCSSFVIAQERGEEFMVKAKECQKKFEISDEIYQYVLKTMQTMDENNASQRCLVECLLTAEGFMNNEKLDTEKIVEQTKKESEKVGLKLNENTLRTTINDCKKLGGEGKCSASYNSWKCFFIMMMKSLPYA</sequence>